<keyword evidence="8" id="KW-1185">Reference proteome</keyword>
<dbReference type="SUPFAM" id="SSF51445">
    <property type="entry name" value="(Trans)glycosidases"/>
    <property type="match status" value="1"/>
</dbReference>
<protein>
    <recommendedName>
        <fullName evidence="3">beta-N-acetylhexosaminidase</fullName>
        <ecNumber evidence="3">3.2.1.52</ecNumber>
    </recommendedName>
</protein>
<evidence type="ECO:0000313" key="7">
    <source>
        <dbReference type="EMBL" id="WIA17432.1"/>
    </source>
</evidence>
<dbReference type="EC" id="3.2.1.52" evidence="3"/>
<dbReference type="Proteomes" id="UP001244341">
    <property type="component" value="Chromosome 8b"/>
</dbReference>
<comment type="similarity">
    <text evidence="2">Belongs to the glycosyl hydrolase 20 family.</text>
</comment>
<reference evidence="7 8" key="1">
    <citation type="submission" date="2023-05" db="EMBL/GenBank/DDBJ databases">
        <title>A 100% complete, gapless, phased diploid assembly of the Scenedesmus obliquus UTEX 3031 genome.</title>
        <authorList>
            <person name="Biondi T.C."/>
            <person name="Hanschen E.R."/>
            <person name="Kwon T."/>
            <person name="Eng W."/>
            <person name="Kruse C.P.S."/>
            <person name="Koehler S.I."/>
            <person name="Kunde Y."/>
            <person name="Gleasner C.D."/>
            <person name="You Mak K.T."/>
            <person name="Polle J."/>
            <person name="Hovde B.T."/>
            <person name="Starkenburg S.R."/>
        </authorList>
    </citation>
    <scope>NUCLEOTIDE SEQUENCE [LARGE SCALE GENOMIC DNA]</scope>
    <source>
        <strain evidence="7 8">DOE0152z</strain>
    </source>
</reference>
<organism evidence="7 8">
    <name type="scientific">Tetradesmus obliquus</name>
    <name type="common">Green alga</name>
    <name type="synonym">Acutodesmus obliquus</name>
    <dbReference type="NCBI Taxonomy" id="3088"/>
    <lineage>
        <taxon>Eukaryota</taxon>
        <taxon>Viridiplantae</taxon>
        <taxon>Chlorophyta</taxon>
        <taxon>core chlorophytes</taxon>
        <taxon>Chlorophyceae</taxon>
        <taxon>CS clade</taxon>
        <taxon>Sphaeropleales</taxon>
        <taxon>Scenedesmaceae</taxon>
        <taxon>Tetradesmus</taxon>
    </lineage>
</organism>
<dbReference type="Gene3D" id="3.20.20.80">
    <property type="entry name" value="Glycosidases"/>
    <property type="match status" value="1"/>
</dbReference>
<dbReference type="EMBL" id="CP126215">
    <property type="protein sequence ID" value="WIA17432.1"/>
    <property type="molecule type" value="Genomic_DNA"/>
</dbReference>
<accession>A0ABY8UAN8</accession>
<dbReference type="InterPro" id="IPR025705">
    <property type="entry name" value="Beta_hexosaminidase_sua/sub"/>
</dbReference>
<dbReference type="PANTHER" id="PTHR22600">
    <property type="entry name" value="BETA-HEXOSAMINIDASE"/>
    <property type="match status" value="1"/>
</dbReference>
<dbReference type="CDD" id="cd06563">
    <property type="entry name" value="GH20_chitobiase-like"/>
    <property type="match status" value="1"/>
</dbReference>
<dbReference type="PRINTS" id="PR00738">
    <property type="entry name" value="GLHYDRLASE20"/>
</dbReference>
<evidence type="ECO:0000259" key="6">
    <source>
        <dbReference type="Pfam" id="PF00728"/>
    </source>
</evidence>
<feature type="compositionally biased region" description="Low complexity" evidence="5">
    <location>
        <begin position="129"/>
        <end position="138"/>
    </location>
</feature>
<comment type="catalytic activity">
    <reaction evidence="1">
        <text>Hydrolysis of terminal non-reducing N-acetyl-D-hexosamine residues in N-acetyl-beta-D-hexosaminides.</text>
        <dbReference type="EC" id="3.2.1.52"/>
    </reaction>
</comment>
<evidence type="ECO:0000256" key="5">
    <source>
        <dbReference type="SAM" id="MobiDB-lite"/>
    </source>
</evidence>
<evidence type="ECO:0000313" key="8">
    <source>
        <dbReference type="Proteomes" id="UP001244341"/>
    </source>
</evidence>
<evidence type="ECO:0000256" key="3">
    <source>
        <dbReference type="ARBA" id="ARBA00012663"/>
    </source>
</evidence>
<evidence type="ECO:0000256" key="4">
    <source>
        <dbReference type="ARBA" id="ARBA00022801"/>
    </source>
</evidence>
<dbReference type="PANTHER" id="PTHR22600:SF57">
    <property type="entry name" value="BETA-N-ACETYLHEXOSAMINIDASE"/>
    <property type="match status" value="1"/>
</dbReference>
<keyword evidence="4" id="KW-0378">Hydrolase</keyword>
<feature type="domain" description="Glycoside hydrolase family 20 catalytic" evidence="6">
    <location>
        <begin position="12"/>
        <end position="394"/>
    </location>
</feature>
<sequence>MPYTQVADAPRFIWRGVLLDVGRHFFPLPWVLKLLDLMALYKMNRFHWHLTEDQGWRLEVPSLPRLAEVGSVRGTPPSIIPLPSHNSSSSSATTASQQDDSSQQQQQQQEQMQEDPQQQQQQDADEQAAADAEQQQQQREGTPPADAAAAAAAAASICRRAVPTAAAYHGGYYSSADVAAVVAYAAERGIEVVPEIELPGHCCAALAAYPNLSCTGEVTAVSTHWGIHEDVYCAGNDDVFSFLGSIFDQAAAQFPCRYVHIGGDEVPKARWQACAKCQERMRQEGLANEAELQSWFVRKVSGMLAARGRQLIGWDEILEGGLAEGATVMSWRGNVGGIIAAKSGHDVIMTPTSHCYFDYRQAPSACEPGAWYACLPLHVVYQYDPIPSPWPDAAAAAPAAAAGGDEAAVHAAGDCGGGSSEAMQLESREESVWTPVAVKDWGRFSSRLQQHLPLLQQMGYKYRPLS</sequence>
<evidence type="ECO:0000256" key="1">
    <source>
        <dbReference type="ARBA" id="ARBA00001231"/>
    </source>
</evidence>
<evidence type="ECO:0000256" key="2">
    <source>
        <dbReference type="ARBA" id="ARBA00006285"/>
    </source>
</evidence>
<gene>
    <name evidence="7" type="ORF">OEZ85_014282</name>
</gene>
<dbReference type="InterPro" id="IPR017853">
    <property type="entry name" value="GH"/>
</dbReference>
<feature type="region of interest" description="Disordered" evidence="5">
    <location>
        <begin position="74"/>
        <end position="148"/>
    </location>
</feature>
<proteinExistence type="inferred from homology"/>
<feature type="compositionally biased region" description="Low complexity" evidence="5">
    <location>
        <begin position="87"/>
        <end position="122"/>
    </location>
</feature>
<dbReference type="InterPro" id="IPR015883">
    <property type="entry name" value="Glyco_hydro_20_cat"/>
</dbReference>
<dbReference type="Pfam" id="PF00728">
    <property type="entry name" value="Glyco_hydro_20"/>
    <property type="match status" value="1"/>
</dbReference>
<name>A0ABY8UAN8_TETOB</name>